<dbReference type="PANTHER" id="PTHR43133">
    <property type="entry name" value="RNA POLYMERASE ECF-TYPE SIGMA FACTO"/>
    <property type="match status" value="1"/>
</dbReference>
<dbReference type="InterPro" id="IPR039425">
    <property type="entry name" value="RNA_pol_sigma-70-like"/>
</dbReference>
<gene>
    <name evidence="9" type="primary">sigH</name>
    <name evidence="9" type="ORF">CRYO30217_00501</name>
</gene>
<dbReference type="SUPFAM" id="SSF88659">
    <property type="entry name" value="Sigma3 and sigma4 domains of RNA polymerase sigma factors"/>
    <property type="match status" value="1"/>
</dbReference>
<dbReference type="GO" id="GO:0016987">
    <property type="term" value="F:sigma factor activity"/>
    <property type="evidence" value="ECO:0007669"/>
    <property type="project" value="UniProtKB-KW"/>
</dbReference>
<dbReference type="InterPro" id="IPR013325">
    <property type="entry name" value="RNA_pol_sigma_r2"/>
</dbReference>
<evidence type="ECO:0000313" key="10">
    <source>
        <dbReference type="Proteomes" id="UP000683507"/>
    </source>
</evidence>
<dbReference type="Pfam" id="PF04542">
    <property type="entry name" value="Sigma70_r2"/>
    <property type="match status" value="1"/>
</dbReference>
<accession>A0A916JJI0</accession>
<evidence type="ECO:0000256" key="2">
    <source>
        <dbReference type="ARBA" id="ARBA00023015"/>
    </source>
</evidence>
<keyword evidence="4 6" id="KW-0238">DNA-binding</keyword>
<dbReference type="Gene3D" id="1.10.10.10">
    <property type="entry name" value="Winged helix-like DNA-binding domain superfamily/Winged helix DNA-binding domain"/>
    <property type="match status" value="1"/>
</dbReference>
<name>A0A916JJI0_9FLAO</name>
<protein>
    <recommendedName>
        <fullName evidence="6">RNA polymerase sigma factor</fullName>
    </recommendedName>
</protein>
<dbReference type="InterPro" id="IPR036388">
    <property type="entry name" value="WH-like_DNA-bd_sf"/>
</dbReference>
<dbReference type="RefSeq" id="WP_258540733.1">
    <property type="nucleotide sequence ID" value="NZ_OU015584.1"/>
</dbReference>
<evidence type="ECO:0000256" key="3">
    <source>
        <dbReference type="ARBA" id="ARBA00023082"/>
    </source>
</evidence>
<evidence type="ECO:0000259" key="8">
    <source>
        <dbReference type="Pfam" id="PF08281"/>
    </source>
</evidence>
<evidence type="ECO:0000256" key="6">
    <source>
        <dbReference type="RuleBase" id="RU000716"/>
    </source>
</evidence>
<keyword evidence="10" id="KW-1185">Reference proteome</keyword>
<evidence type="ECO:0000256" key="5">
    <source>
        <dbReference type="ARBA" id="ARBA00023163"/>
    </source>
</evidence>
<evidence type="ECO:0000313" key="9">
    <source>
        <dbReference type="EMBL" id="CAG5077861.1"/>
    </source>
</evidence>
<feature type="domain" description="RNA polymerase sigma factor 70 region 4 type 2" evidence="8">
    <location>
        <begin position="109"/>
        <end position="155"/>
    </location>
</feature>
<keyword evidence="5 6" id="KW-0804">Transcription</keyword>
<dbReference type="KEGG" id="ptan:CRYO30217_00501"/>
<dbReference type="InterPro" id="IPR014284">
    <property type="entry name" value="RNA_pol_sigma-70_dom"/>
</dbReference>
<dbReference type="EMBL" id="OU015584">
    <property type="protein sequence ID" value="CAG5077861.1"/>
    <property type="molecule type" value="Genomic_DNA"/>
</dbReference>
<evidence type="ECO:0000256" key="4">
    <source>
        <dbReference type="ARBA" id="ARBA00023125"/>
    </source>
</evidence>
<dbReference type="InterPro" id="IPR014304">
    <property type="entry name" value="RNA_pol_sigma-Z"/>
</dbReference>
<dbReference type="Gene3D" id="1.10.1740.10">
    <property type="match status" value="1"/>
</dbReference>
<dbReference type="PANTHER" id="PTHR43133:SF62">
    <property type="entry name" value="RNA POLYMERASE SIGMA FACTOR SIGZ"/>
    <property type="match status" value="1"/>
</dbReference>
<dbReference type="NCBIfam" id="TIGR02959">
    <property type="entry name" value="SigZ"/>
    <property type="match status" value="1"/>
</dbReference>
<comment type="similarity">
    <text evidence="1 6">Belongs to the sigma-70 factor family. ECF subfamily.</text>
</comment>
<organism evidence="9 10">
    <name type="scientific">Parvicella tangerina</name>
    <dbReference type="NCBI Taxonomy" id="2829795"/>
    <lineage>
        <taxon>Bacteria</taxon>
        <taxon>Pseudomonadati</taxon>
        <taxon>Bacteroidota</taxon>
        <taxon>Flavobacteriia</taxon>
        <taxon>Flavobacteriales</taxon>
        <taxon>Parvicellaceae</taxon>
        <taxon>Parvicella</taxon>
    </lineage>
</organism>
<dbReference type="PROSITE" id="PS01063">
    <property type="entry name" value="SIGMA70_ECF"/>
    <property type="match status" value="1"/>
</dbReference>
<reference evidence="9" key="1">
    <citation type="submission" date="2021-04" db="EMBL/GenBank/DDBJ databases">
        <authorList>
            <person name="Rodrigo-Torres L."/>
            <person name="Arahal R. D."/>
            <person name="Lucena T."/>
        </authorList>
    </citation>
    <scope>NUCLEOTIDE SEQUENCE</scope>
    <source>
        <strain evidence="9">AS29M-1</strain>
    </source>
</reference>
<dbReference type="Proteomes" id="UP000683507">
    <property type="component" value="Chromosome"/>
</dbReference>
<dbReference type="GO" id="GO:0003677">
    <property type="term" value="F:DNA binding"/>
    <property type="evidence" value="ECO:0007669"/>
    <property type="project" value="UniProtKB-KW"/>
</dbReference>
<evidence type="ECO:0000259" key="7">
    <source>
        <dbReference type="Pfam" id="PF04542"/>
    </source>
</evidence>
<dbReference type="GO" id="GO:0006352">
    <property type="term" value="P:DNA-templated transcription initiation"/>
    <property type="evidence" value="ECO:0007669"/>
    <property type="project" value="InterPro"/>
</dbReference>
<keyword evidence="2 6" id="KW-0805">Transcription regulation</keyword>
<dbReference type="SUPFAM" id="SSF88946">
    <property type="entry name" value="Sigma2 domain of RNA polymerase sigma factors"/>
    <property type="match status" value="1"/>
</dbReference>
<dbReference type="InterPro" id="IPR013249">
    <property type="entry name" value="RNA_pol_sigma70_r4_t2"/>
</dbReference>
<keyword evidence="3 6" id="KW-0731">Sigma factor</keyword>
<dbReference type="NCBIfam" id="TIGR02937">
    <property type="entry name" value="sigma70-ECF"/>
    <property type="match status" value="1"/>
</dbReference>
<feature type="domain" description="RNA polymerase sigma-70 region 2" evidence="7">
    <location>
        <begin position="18"/>
        <end position="79"/>
    </location>
</feature>
<dbReference type="AlphaFoldDB" id="A0A916JJI0"/>
<dbReference type="Pfam" id="PF08281">
    <property type="entry name" value="Sigma70_r4_2"/>
    <property type="match status" value="1"/>
</dbReference>
<evidence type="ECO:0000256" key="1">
    <source>
        <dbReference type="ARBA" id="ARBA00010641"/>
    </source>
</evidence>
<dbReference type="InterPro" id="IPR013324">
    <property type="entry name" value="RNA_pol_sigma_r3/r4-like"/>
</dbReference>
<sequence length="186" mass="21714">MTQKNNHTIARSWDEFSEQLLGFIISRIHHKEDAEDILQEVYLKSINNIDKLQEDSNLNAWLYTVTRNAINDYFRNKQKNKETITQDIFTEDTDALNIKDSFCCLEPHINELPGKYKEVILLSEIEGLKHQEIADKLKLSLSAIKSRVVRGREMLKEKFVTCCKYRIDENGKLAGEPDCQRPECNH</sequence>
<dbReference type="InterPro" id="IPR000838">
    <property type="entry name" value="RNA_pol_sigma70_ECF_CS"/>
</dbReference>
<dbReference type="CDD" id="cd06171">
    <property type="entry name" value="Sigma70_r4"/>
    <property type="match status" value="1"/>
</dbReference>
<proteinExistence type="inferred from homology"/>
<dbReference type="InterPro" id="IPR007627">
    <property type="entry name" value="RNA_pol_sigma70_r2"/>
</dbReference>